<dbReference type="EMBL" id="VOPL01000001">
    <property type="protein sequence ID" value="TXB70462.1"/>
    <property type="molecule type" value="Genomic_DNA"/>
</dbReference>
<keyword evidence="2" id="KW-0456">Lyase</keyword>
<evidence type="ECO:0000256" key="2">
    <source>
        <dbReference type="ARBA" id="ARBA00023239"/>
    </source>
</evidence>
<keyword evidence="4" id="KW-1185">Reference proteome</keyword>
<name>A0A5C6S8P5_9RHOB</name>
<dbReference type="Proteomes" id="UP000321562">
    <property type="component" value="Unassembled WGS sequence"/>
</dbReference>
<dbReference type="GO" id="GO:0005737">
    <property type="term" value="C:cytoplasm"/>
    <property type="evidence" value="ECO:0007669"/>
    <property type="project" value="TreeGrafter"/>
</dbReference>
<proteinExistence type="predicted"/>
<comment type="caution">
    <text evidence="3">The sequence shown here is derived from an EMBL/GenBank/DDBJ whole genome shotgun (WGS) entry which is preliminary data.</text>
</comment>
<dbReference type="GO" id="GO:0006751">
    <property type="term" value="P:glutathione catabolic process"/>
    <property type="evidence" value="ECO:0007669"/>
    <property type="project" value="InterPro"/>
</dbReference>
<dbReference type="Gene3D" id="3.10.490.10">
    <property type="entry name" value="Gamma-glutamyl cyclotransferase-like"/>
    <property type="match status" value="1"/>
</dbReference>
<evidence type="ECO:0000313" key="4">
    <source>
        <dbReference type="Proteomes" id="UP000321562"/>
    </source>
</evidence>
<reference evidence="3 4" key="1">
    <citation type="submission" date="2019-08" db="EMBL/GenBank/DDBJ databases">
        <authorList>
            <person name="Ye J."/>
        </authorList>
    </citation>
    <scope>NUCLEOTIDE SEQUENCE [LARGE SCALE GENOMIC DNA]</scope>
    <source>
        <strain evidence="3 4">TK008</strain>
    </source>
</reference>
<dbReference type="PANTHER" id="PTHR12192">
    <property type="entry name" value="CATION TRANSPORT PROTEIN CHAC-RELATED"/>
    <property type="match status" value="1"/>
</dbReference>
<gene>
    <name evidence="3" type="ORF">FQV27_00880</name>
</gene>
<dbReference type="InterPro" id="IPR013024">
    <property type="entry name" value="GGCT-like"/>
</dbReference>
<organism evidence="3 4">
    <name type="scientific">Paracoccus aurantiacus</name>
    <dbReference type="NCBI Taxonomy" id="2599412"/>
    <lineage>
        <taxon>Bacteria</taxon>
        <taxon>Pseudomonadati</taxon>
        <taxon>Pseudomonadota</taxon>
        <taxon>Alphaproteobacteria</taxon>
        <taxon>Rhodobacterales</taxon>
        <taxon>Paracoccaceae</taxon>
        <taxon>Paracoccus</taxon>
    </lineage>
</organism>
<dbReference type="Pfam" id="PF04752">
    <property type="entry name" value="ChaC"/>
    <property type="match status" value="1"/>
</dbReference>
<dbReference type="PANTHER" id="PTHR12192:SF2">
    <property type="entry name" value="GLUTATHIONE-SPECIFIC GAMMA-GLUTAMYLCYCLOTRANSFERASE 2"/>
    <property type="match status" value="1"/>
</dbReference>
<evidence type="ECO:0000313" key="3">
    <source>
        <dbReference type="EMBL" id="TXB70462.1"/>
    </source>
</evidence>
<dbReference type="InterPro" id="IPR006840">
    <property type="entry name" value="ChaC"/>
</dbReference>
<protein>
    <recommendedName>
        <fullName evidence="1">glutathione-specific gamma-glutamylcyclotransferase</fullName>
        <ecNumber evidence="1">4.3.2.7</ecNumber>
    </recommendedName>
</protein>
<dbReference type="AlphaFoldDB" id="A0A5C6S8P5"/>
<dbReference type="GO" id="GO:0061928">
    <property type="term" value="F:glutathione specific gamma-glutamylcyclotransferase activity"/>
    <property type="evidence" value="ECO:0007669"/>
    <property type="project" value="UniProtKB-EC"/>
</dbReference>
<keyword evidence="3" id="KW-0808">Transferase</keyword>
<dbReference type="SUPFAM" id="SSF110857">
    <property type="entry name" value="Gamma-glutamyl cyclotransferase-like"/>
    <property type="match status" value="1"/>
</dbReference>
<sequence length="249" mass="27252">MPASSKKKAWMSDAGPSQLRLTDALVQRATRAVDGPRYRDEWHLLDDADLDKLADQLTRNRPLPVPIFAYGSLIWNPGFAVSASRRATAIGWHRQFSIALDHFRGTAEHPGLMLALASGGKCEGLILEVAPGTEQESLRAVLKRELVAHELAANARWIEVEVDGKRSEALTFYADPIDVPLTNLTVGDQARLLARANGAAGSGSEYLLRTAQGLEAAGIHDPYIWELQDLVAAEIESWPAEQVRTSSQH</sequence>
<dbReference type="OrthoDB" id="9795692at2"/>
<dbReference type="InterPro" id="IPR036568">
    <property type="entry name" value="GGCT-like_sf"/>
</dbReference>
<dbReference type="EC" id="4.3.2.7" evidence="1"/>
<dbReference type="GO" id="GO:0016740">
    <property type="term" value="F:transferase activity"/>
    <property type="evidence" value="ECO:0007669"/>
    <property type="project" value="UniProtKB-KW"/>
</dbReference>
<evidence type="ECO:0000256" key="1">
    <source>
        <dbReference type="ARBA" id="ARBA00012344"/>
    </source>
</evidence>
<accession>A0A5C6S8P5</accession>
<dbReference type="CDD" id="cd06661">
    <property type="entry name" value="GGCT_like"/>
    <property type="match status" value="1"/>
</dbReference>